<evidence type="ECO:0000256" key="1">
    <source>
        <dbReference type="SAM" id="Coils"/>
    </source>
</evidence>
<protein>
    <submittedName>
        <fullName evidence="3">Wobble nucleotide-excising tRNase</fullName>
    </submittedName>
</protein>
<feature type="coiled-coil region" evidence="1">
    <location>
        <begin position="292"/>
        <end position="343"/>
    </location>
</feature>
<gene>
    <name evidence="3" type="ORF">EDD58_108135</name>
</gene>
<keyword evidence="4" id="KW-1185">Reference proteome</keyword>
<dbReference type="RefSeq" id="WP_131926101.1">
    <property type="nucleotide sequence ID" value="NZ_SMAG01000008.1"/>
</dbReference>
<organism evidence="3 4">
    <name type="scientific">Hazenella coriacea</name>
    <dbReference type="NCBI Taxonomy" id="1179467"/>
    <lineage>
        <taxon>Bacteria</taxon>
        <taxon>Bacillati</taxon>
        <taxon>Bacillota</taxon>
        <taxon>Bacilli</taxon>
        <taxon>Bacillales</taxon>
        <taxon>Thermoactinomycetaceae</taxon>
        <taxon>Hazenella</taxon>
    </lineage>
</organism>
<dbReference type="Proteomes" id="UP000294937">
    <property type="component" value="Unassembled WGS sequence"/>
</dbReference>
<dbReference type="Pfam" id="PF13166">
    <property type="entry name" value="AAA_13"/>
    <property type="match status" value="1"/>
</dbReference>
<proteinExistence type="predicted"/>
<name>A0A4V2UUV9_9BACL</name>
<dbReference type="EMBL" id="SMAG01000008">
    <property type="protein sequence ID" value="TCS93307.1"/>
    <property type="molecule type" value="Genomic_DNA"/>
</dbReference>
<feature type="domain" description="Protein CR006 P-loop" evidence="2">
    <location>
        <begin position="3"/>
        <end position="610"/>
    </location>
</feature>
<evidence type="ECO:0000313" key="3">
    <source>
        <dbReference type="EMBL" id="TCS93307.1"/>
    </source>
</evidence>
<comment type="caution">
    <text evidence="3">The sequence shown here is derived from an EMBL/GenBank/DDBJ whole genome shotgun (WGS) entry which is preliminary data.</text>
</comment>
<dbReference type="OrthoDB" id="9795565at2"/>
<keyword evidence="1" id="KW-0175">Coiled coil</keyword>
<evidence type="ECO:0000259" key="2">
    <source>
        <dbReference type="Pfam" id="PF13166"/>
    </source>
</evidence>
<dbReference type="SUPFAM" id="SSF52540">
    <property type="entry name" value="P-loop containing nucleoside triphosphate hydrolases"/>
    <property type="match status" value="1"/>
</dbReference>
<evidence type="ECO:0000313" key="4">
    <source>
        <dbReference type="Proteomes" id="UP000294937"/>
    </source>
</evidence>
<dbReference type="InterPro" id="IPR027417">
    <property type="entry name" value="P-loop_NTPase"/>
</dbReference>
<dbReference type="Gene3D" id="3.40.50.300">
    <property type="entry name" value="P-loop containing nucleotide triphosphate hydrolases"/>
    <property type="match status" value="1"/>
</dbReference>
<dbReference type="InterPro" id="IPR026866">
    <property type="entry name" value="CR006_AAA"/>
</dbReference>
<reference evidence="3 4" key="1">
    <citation type="submission" date="2019-03" db="EMBL/GenBank/DDBJ databases">
        <title>Genomic Encyclopedia of Type Strains, Phase IV (KMG-IV): sequencing the most valuable type-strain genomes for metagenomic binning, comparative biology and taxonomic classification.</title>
        <authorList>
            <person name="Goeker M."/>
        </authorList>
    </citation>
    <scope>NUCLEOTIDE SEQUENCE [LARGE SCALE GENOMIC DNA]</scope>
    <source>
        <strain evidence="3 4">DSM 45707</strain>
    </source>
</reference>
<sequence length="638" mass="75707">MKKSKELKEIEFKDEKDELDELLKKKARDIKNDSHIYNLPNYNISRIREDIREASAMDKLNDEEIEVRKKLLKEDPRKTISTVTPLKNEFLSLMKLANSLLGKKIVPSEPISDLINDSLLQNWVRDGINHHKGKRDCCGFCGNIIDEYLWGKLDKHFNRESEDLRIKIDLCINRLSELKDKIFNYIKIDINDFYVDLQPEYKKAEENYKVVKESYINCISSLILELKERANDIFNERTAINYIDYTEAFNVEIENINELIDKNNQRTNNLGKDQHKVRIELLKDKVERFVELIEYEKRIEKITKLEDEVKELANLISVNEQEVNRVKMEIERLEEELKDESRGAELVNNYLSSFFGHKALELKAEGEKPNINFKILRDGVEAKNLSEGECSLIAFCYFIAQIEDDLKAENSKDGLIIFIDDPISSLDGNHIYFMFSLIESVIAKKKNYHQLFISTHSMDFLKYLKRLTKPNRQDINYFLIERRMWNDTSRSFLIKMPNHIRDYVTEFNYLFSELYSVHKEMEGNYKKKVEHTYSKFYNLPNNIRKFLECYLFYKYPNNDSPLDNLYKLFDDDEIPVLVNRVINEYSHLAYLDRGWKPIDVEEIEKCVRIIIDRIREKDPDQFNALLESIGRKKDIVNS</sequence>
<accession>A0A4V2UUV9</accession>
<dbReference type="AlphaFoldDB" id="A0A4V2UUV9"/>